<dbReference type="PRINTS" id="PR00344">
    <property type="entry name" value="BCTRLSENSOR"/>
</dbReference>
<dbReference type="Pfam" id="PF00512">
    <property type="entry name" value="HisKA"/>
    <property type="match status" value="1"/>
</dbReference>
<feature type="region of interest" description="Disordered" evidence="9">
    <location>
        <begin position="229"/>
        <end position="249"/>
    </location>
</feature>
<dbReference type="PROSITE" id="PS50109">
    <property type="entry name" value="HIS_KIN"/>
    <property type="match status" value="1"/>
</dbReference>
<keyword evidence="3" id="KW-0597">Phosphoprotein</keyword>
<dbReference type="Gene3D" id="3.30.565.10">
    <property type="entry name" value="Histidine kinase-like ATPase, C-terminal domain"/>
    <property type="match status" value="1"/>
</dbReference>
<evidence type="ECO:0000256" key="3">
    <source>
        <dbReference type="ARBA" id="ARBA00022553"/>
    </source>
</evidence>
<keyword evidence="8" id="KW-0902">Two-component regulatory system</keyword>
<evidence type="ECO:0000313" key="13">
    <source>
        <dbReference type="Proteomes" id="UP000198324"/>
    </source>
</evidence>
<dbReference type="SUPFAM" id="SSF47384">
    <property type="entry name" value="Homodimeric domain of signal transducing histidine kinase"/>
    <property type="match status" value="1"/>
</dbReference>
<gene>
    <name evidence="12" type="ORF">SAMN04488503_1627</name>
</gene>
<dbReference type="PROSITE" id="PS51257">
    <property type="entry name" value="PROKAR_LIPOPROTEIN"/>
    <property type="match status" value="1"/>
</dbReference>
<dbReference type="CDD" id="cd00082">
    <property type="entry name" value="HisKA"/>
    <property type="match status" value="1"/>
</dbReference>
<dbReference type="InterPro" id="IPR036890">
    <property type="entry name" value="HATPase_C_sf"/>
</dbReference>
<feature type="compositionally biased region" description="Low complexity" evidence="9">
    <location>
        <begin position="229"/>
        <end position="247"/>
    </location>
</feature>
<dbReference type="SUPFAM" id="SSF55874">
    <property type="entry name" value="ATPase domain of HSP90 chaperone/DNA topoisomerase II/histidine kinase"/>
    <property type="match status" value="1"/>
</dbReference>
<dbReference type="InterPro" id="IPR005467">
    <property type="entry name" value="His_kinase_dom"/>
</dbReference>
<dbReference type="InterPro" id="IPR003661">
    <property type="entry name" value="HisK_dim/P_dom"/>
</dbReference>
<keyword evidence="4" id="KW-0808">Transferase</keyword>
<evidence type="ECO:0000256" key="9">
    <source>
        <dbReference type="SAM" id="MobiDB-lite"/>
    </source>
</evidence>
<dbReference type="EMBL" id="FZOC01000003">
    <property type="protein sequence ID" value="SNR87098.1"/>
    <property type="molecule type" value="Genomic_DNA"/>
</dbReference>
<keyword evidence="7" id="KW-0067">ATP-binding</keyword>
<evidence type="ECO:0000256" key="1">
    <source>
        <dbReference type="ARBA" id="ARBA00000085"/>
    </source>
</evidence>
<dbReference type="EC" id="2.7.13.3" evidence="2"/>
<keyword evidence="6 12" id="KW-0418">Kinase</keyword>
<dbReference type="Pfam" id="PF02518">
    <property type="entry name" value="HATPase_c"/>
    <property type="match status" value="1"/>
</dbReference>
<sequence length="515" mass="56151">MSTALKRIAMSVQPSLRGRVFALLVGLTLCACAGATATYWLAQHYLYATDVLRQVNLRQQVAALSLSEQLSGLEADALAARQSDARRTEFAARETAIAKDVQLLRASEPLEAGLEIIDRMDEGVRLQSAALRELVDSQPGEGAFLVAIAARHRQTAQDAARELFDLHTRDADIGVSAMRSLARTATTASLFVIPAGAVLGILLGWVLLRQVLGPIRQLVLGAALGPAHAHAAPGQSEPSAEPEALPPGQSDEVRAVGELVTGLLRDVDETQALLKESREHLMQAEKLALVGRLAAGVAHSVRNPLTSVKMRLFSLERGLDLTPGQKEDFEVISEEIRHLDTIVRNFLEFSRPPKPKLQHMSPSDVVDMTLVLLKHRLETYGVDVRLRREQPLPALDLDPEQLKEVLVNLVLNACDAMGENGRIEIFEHTGFMDPLGRVAVIQLTDSGPGIGPELAERVFQPFFSTKEEGTGLGLAIATRIMEEHGGYLHLKPSERGQGACFVLVLPMREKVWLRS</sequence>
<evidence type="ECO:0000256" key="6">
    <source>
        <dbReference type="ARBA" id="ARBA00022777"/>
    </source>
</evidence>
<comment type="catalytic activity">
    <reaction evidence="1">
        <text>ATP + protein L-histidine = ADP + protein N-phospho-L-histidine.</text>
        <dbReference type="EC" id="2.7.13.3"/>
    </reaction>
</comment>
<feature type="transmembrane region" description="Helical" evidence="10">
    <location>
        <begin position="20"/>
        <end position="42"/>
    </location>
</feature>
<feature type="domain" description="Histidine kinase" evidence="11">
    <location>
        <begin position="296"/>
        <end position="509"/>
    </location>
</feature>
<reference evidence="12 13" key="1">
    <citation type="submission" date="2017-06" db="EMBL/GenBank/DDBJ databases">
        <authorList>
            <person name="Kim H.J."/>
            <person name="Triplett B.A."/>
        </authorList>
    </citation>
    <scope>NUCLEOTIDE SEQUENCE [LARGE SCALE GENOMIC DNA]</scope>
    <source>
        <strain evidence="12 13">DSM 13116</strain>
    </source>
</reference>
<protein>
    <recommendedName>
        <fullName evidence="2">histidine kinase</fullName>
        <ecNumber evidence="2">2.7.13.3</ecNumber>
    </recommendedName>
</protein>
<dbReference type="InterPro" id="IPR004358">
    <property type="entry name" value="Sig_transdc_His_kin-like_C"/>
</dbReference>
<name>A0A238ZW37_9BACT</name>
<evidence type="ECO:0000313" key="12">
    <source>
        <dbReference type="EMBL" id="SNR87098.1"/>
    </source>
</evidence>
<evidence type="ECO:0000259" key="11">
    <source>
        <dbReference type="PROSITE" id="PS50109"/>
    </source>
</evidence>
<dbReference type="PANTHER" id="PTHR43065">
    <property type="entry name" value="SENSOR HISTIDINE KINASE"/>
    <property type="match status" value="1"/>
</dbReference>
<evidence type="ECO:0000256" key="10">
    <source>
        <dbReference type="SAM" id="Phobius"/>
    </source>
</evidence>
<keyword evidence="10" id="KW-1133">Transmembrane helix</keyword>
<feature type="transmembrane region" description="Helical" evidence="10">
    <location>
        <begin position="188"/>
        <end position="208"/>
    </location>
</feature>
<dbReference type="Proteomes" id="UP000198324">
    <property type="component" value="Unassembled WGS sequence"/>
</dbReference>
<proteinExistence type="predicted"/>
<evidence type="ECO:0000256" key="5">
    <source>
        <dbReference type="ARBA" id="ARBA00022741"/>
    </source>
</evidence>
<dbReference type="GO" id="GO:0005524">
    <property type="term" value="F:ATP binding"/>
    <property type="evidence" value="ECO:0007669"/>
    <property type="project" value="UniProtKB-KW"/>
</dbReference>
<accession>A0A238ZW37</accession>
<dbReference type="InterPro" id="IPR003594">
    <property type="entry name" value="HATPase_dom"/>
</dbReference>
<dbReference type="Gene3D" id="1.10.287.130">
    <property type="match status" value="1"/>
</dbReference>
<evidence type="ECO:0000256" key="2">
    <source>
        <dbReference type="ARBA" id="ARBA00012438"/>
    </source>
</evidence>
<keyword evidence="13" id="KW-1185">Reference proteome</keyword>
<evidence type="ECO:0000256" key="7">
    <source>
        <dbReference type="ARBA" id="ARBA00022840"/>
    </source>
</evidence>
<organism evidence="12 13">
    <name type="scientific">Humidesulfovibrio mexicanus</name>
    <dbReference type="NCBI Taxonomy" id="147047"/>
    <lineage>
        <taxon>Bacteria</taxon>
        <taxon>Pseudomonadati</taxon>
        <taxon>Thermodesulfobacteriota</taxon>
        <taxon>Desulfovibrionia</taxon>
        <taxon>Desulfovibrionales</taxon>
        <taxon>Desulfovibrionaceae</taxon>
        <taxon>Humidesulfovibrio</taxon>
    </lineage>
</organism>
<dbReference type="SMART" id="SM00387">
    <property type="entry name" value="HATPase_c"/>
    <property type="match status" value="1"/>
</dbReference>
<evidence type="ECO:0000256" key="4">
    <source>
        <dbReference type="ARBA" id="ARBA00022679"/>
    </source>
</evidence>
<dbReference type="AlphaFoldDB" id="A0A238ZW37"/>
<dbReference type="PANTHER" id="PTHR43065:SF10">
    <property type="entry name" value="PEROXIDE STRESS-ACTIVATED HISTIDINE KINASE MAK3"/>
    <property type="match status" value="1"/>
</dbReference>
<evidence type="ECO:0000256" key="8">
    <source>
        <dbReference type="ARBA" id="ARBA00023012"/>
    </source>
</evidence>
<keyword evidence="10" id="KW-0812">Transmembrane</keyword>
<dbReference type="GO" id="GO:0000155">
    <property type="term" value="F:phosphorelay sensor kinase activity"/>
    <property type="evidence" value="ECO:0007669"/>
    <property type="project" value="InterPro"/>
</dbReference>
<dbReference type="InterPro" id="IPR036097">
    <property type="entry name" value="HisK_dim/P_sf"/>
</dbReference>
<dbReference type="RefSeq" id="WP_235641545.1">
    <property type="nucleotide sequence ID" value="NZ_FZOC01000003.1"/>
</dbReference>
<keyword evidence="10" id="KW-0472">Membrane</keyword>
<dbReference type="SMART" id="SM00388">
    <property type="entry name" value="HisKA"/>
    <property type="match status" value="1"/>
</dbReference>
<keyword evidence="5" id="KW-0547">Nucleotide-binding</keyword>